<keyword evidence="1" id="KW-0694">RNA-binding</keyword>
<dbReference type="Gene3D" id="3.30.1370.160">
    <property type="match status" value="1"/>
</dbReference>
<proteinExistence type="predicted"/>
<dbReference type="InterPro" id="IPR012677">
    <property type="entry name" value="Nucleotide-bd_a/b_plait_sf"/>
</dbReference>
<feature type="domain" description="Ribosome-associated protein quality control protein P2 RNA-binding" evidence="2">
    <location>
        <begin position="93"/>
        <end position="166"/>
    </location>
</feature>
<dbReference type="OrthoDB" id="9812787at2"/>
<dbReference type="RefSeq" id="WP_052636394.1">
    <property type="nucleotide sequence ID" value="NZ_JJMM01000026.1"/>
</dbReference>
<dbReference type="Gene3D" id="3.30.70.330">
    <property type="match status" value="1"/>
</dbReference>
<dbReference type="STRING" id="1121324.CLIT_23c02840"/>
<sequence length="263" mass="29832">MIDKHKLTLHIRDEEVKRLVCSVLDKAQSVIGNHDVKSTDFLNPYELRCVRDVLNHLKGDIIYREYGECSQAERKCVLICPWYMDVEEIESPISFLCVGGNFKFREISHRDYLGSVMGLGIRREKIGDIHVHENSCHLAVKSEVADFLHMNFNKVSSNSVNVRRIDGDEFTCSEQEFKAKNFTVSSLRLDCMLSGIYNISRGEASKMVSSERVRVDFEPVVESAKHLYEGGLISVRGKGRAFIDSINGNTKKGRISVTAKIII</sequence>
<dbReference type="GO" id="GO:0003723">
    <property type="term" value="F:RNA binding"/>
    <property type="evidence" value="ECO:0007669"/>
    <property type="project" value="UniProtKB-KW"/>
</dbReference>
<dbReference type="Pfam" id="PF17774">
    <property type="entry name" value="YlmH_RBD"/>
    <property type="match status" value="1"/>
</dbReference>
<name>A0A069RID8_PEPLI</name>
<dbReference type="InterPro" id="IPR040591">
    <property type="entry name" value="RqcP2_RBD"/>
</dbReference>
<evidence type="ECO:0000313" key="3">
    <source>
        <dbReference type="EMBL" id="KDR94012.1"/>
    </source>
</evidence>
<accession>A0A069RID8</accession>
<dbReference type="CDD" id="cd00165">
    <property type="entry name" value="S4"/>
    <property type="match status" value="1"/>
</dbReference>
<organism evidence="3 4">
    <name type="scientific">Peptoclostridium litorale DSM 5388</name>
    <dbReference type="NCBI Taxonomy" id="1121324"/>
    <lineage>
        <taxon>Bacteria</taxon>
        <taxon>Bacillati</taxon>
        <taxon>Bacillota</taxon>
        <taxon>Clostridia</taxon>
        <taxon>Peptostreptococcales</taxon>
        <taxon>Peptoclostridiaceae</taxon>
        <taxon>Peptoclostridium</taxon>
    </lineage>
</organism>
<dbReference type="EMBL" id="JJMM01000026">
    <property type="protein sequence ID" value="KDR94012.1"/>
    <property type="molecule type" value="Genomic_DNA"/>
</dbReference>
<dbReference type="Proteomes" id="UP000027946">
    <property type="component" value="Unassembled WGS sequence"/>
</dbReference>
<gene>
    <name evidence="3" type="ORF">CLIT_23c02840</name>
</gene>
<evidence type="ECO:0000313" key="4">
    <source>
        <dbReference type="Proteomes" id="UP000027946"/>
    </source>
</evidence>
<dbReference type="AlphaFoldDB" id="A0A069RID8"/>
<protein>
    <submittedName>
        <fullName evidence="3">S4 domain-containing protein</fullName>
    </submittedName>
</protein>
<dbReference type="SUPFAM" id="SSF55174">
    <property type="entry name" value="Alpha-L RNA-binding motif"/>
    <property type="match status" value="1"/>
</dbReference>
<keyword evidence="4" id="KW-1185">Reference proteome</keyword>
<evidence type="ECO:0000259" key="2">
    <source>
        <dbReference type="Pfam" id="PF17774"/>
    </source>
</evidence>
<dbReference type="eggNOG" id="COG2302">
    <property type="taxonomic scope" value="Bacteria"/>
</dbReference>
<dbReference type="PROSITE" id="PS50889">
    <property type="entry name" value="S4"/>
    <property type="match status" value="1"/>
</dbReference>
<comment type="caution">
    <text evidence="3">The sequence shown here is derived from an EMBL/GenBank/DDBJ whole genome shotgun (WGS) entry which is preliminary data.</text>
</comment>
<reference evidence="3 4" key="1">
    <citation type="submission" date="2014-03" db="EMBL/GenBank/DDBJ databases">
        <title>Genome sequence of Clostridium litorale W6, DSM 5388.</title>
        <authorList>
            <person name="Poehlein A."/>
            <person name="Jagirdar A."/>
            <person name="Khonsari B."/>
            <person name="Chibani C.M."/>
            <person name="Gutierrez Gutierrez D.A."/>
            <person name="Davydova E."/>
            <person name="Alghaithi H.S."/>
            <person name="Nair K.P."/>
            <person name="Dhamotharan K."/>
            <person name="Chandran L."/>
            <person name="G W."/>
            <person name="Daniel R."/>
        </authorList>
    </citation>
    <scope>NUCLEOTIDE SEQUENCE [LARGE SCALE GENOMIC DNA]</scope>
    <source>
        <strain evidence="3 4">W6</strain>
    </source>
</reference>
<evidence type="ECO:0000256" key="1">
    <source>
        <dbReference type="PROSITE-ProRule" id="PRU00182"/>
    </source>
</evidence>